<dbReference type="PANTHER" id="PTHR12526:SF638">
    <property type="entry name" value="SPORE COAT PROTEIN SA"/>
    <property type="match status" value="1"/>
</dbReference>
<dbReference type="Proteomes" id="UP000191931">
    <property type="component" value="Unassembled WGS sequence"/>
</dbReference>
<dbReference type="EMBL" id="FWEV01000054">
    <property type="protein sequence ID" value="SLM28692.1"/>
    <property type="molecule type" value="Genomic_DNA"/>
</dbReference>
<dbReference type="PANTHER" id="PTHR12526">
    <property type="entry name" value="GLYCOSYLTRANSFERASE"/>
    <property type="match status" value="1"/>
</dbReference>
<dbReference type="CDD" id="cd03801">
    <property type="entry name" value="GT4_PimA-like"/>
    <property type="match status" value="1"/>
</dbReference>
<feature type="domain" description="Glycosyl transferase family 1" evidence="1">
    <location>
        <begin position="190"/>
        <end position="347"/>
    </location>
</feature>
<dbReference type="InterPro" id="IPR001296">
    <property type="entry name" value="Glyco_trans_1"/>
</dbReference>
<dbReference type="SUPFAM" id="SSF53756">
    <property type="entry name" value="UDP-Glycosyltransferase/glycogen phosphorylase"/>
    <property type="match status" value="1"/>
</dbReference>
<dbReference type="STRING" id="1246637.MTBBW1_1470005"/>
<dbReference type="AlphaFoldDB" id="A0A1W1H898"/>
<keyword evidence="3" id="KW-1185">Reference proteome</keyword>
<reference evidence="2 3" key="1">
    <citation type="submission" date="2017-03" db="EMBL/GenBank/DDBJ databases">
        <authorList>
            <person name="Afonso C.L."/>
            <person name="Miller P.J."/>
            <person name="Scott M.A."/>
            <person name="Spackman E."/>
            <person name="Goraichik I."/>
            <person name="Dimitrov K.M."/>
            <person name="Suarez D.L."/>
            <person name="Swayne D.E."/>
        </authorList>
    </citation>
    <scope>NUCLEOTIDE SEQUENCE [LARGE SCALE GENOMIC DNA]</scope>
    <source>
        <strain evidence="2">PRJEB14757</strain>
    </source>
</reference>
<accession>A0A1W1H898</accession>
<sequence>MIVASESIKKTRKKVIIWTKDIDKFILGESFFGGGITVQMYFWAKIFVANGWEVFSFSKTNKTVNEDIKFIKSPDRKYASIIFDLFLSLYFILKFKPDVIFTRGASRKIGYLSIYAKITKTKLVFLGASDINFIKGKENISGLKHNTKLYQSGLKKINYFIVQNQLQQKTLQENYNKNGIIIPNIWGVDKKNRFSNQSSLPSSDLLWVTNFRKLKRPQWFINLAKQIPEKKFIMVGAPIDQKLYHTAQQEAEKVNNIQFTGGLSFEQTNLLFRQCRLFVCTSEFEGFPNTFLQAWSNDVPVVATVDPSDVIKKNKLGLVVNTEEELLLAVNKLLLDSSFYRAIQNKIQQYFEKNYDSQTQFEKALTYIDCNYEKEKN</sequence>
<dbReference type="Pfam" id="PF00534">
    <property type="entry name" value="Glycos_transf_1"/>
    <property type="match status" value="1"/>
</dbReference>
<organism evidence="2 3">
    <name type="scientific">Desulfamplus magnetovallimortis</name>
    <dbReference type="NCBI Taxonomy" id="1246637"/>
    <lineage>
        <taxon>Bacteria</taxon>
        <taxon>Pseudomonadati</taxon>
        <taxon>Thermodesulfobacteriota</taxon>
        <taxon>Desulfobacteria</taxon>
        <taxon>Desulfobacterales</taxon>
        <taxon>Desulfobacteraceae</taxon>
        <taxon>Desulfamplus</taxon>
    </lineage>
</organism>
<dbReference type="GO" id="GO:0016757">
    <property type="term" value="F:glycosyltransferase activity"/>
    <property type="evidence" value="ECO:0007669"/>
    <property type="project" value="InterPro"/>
</dbReference>
<evidence type="ECO:0000313" key="2">
    <source>
        <dbReference type="EMBL" id="SLM28692.1"/>
    </source>
</evidence>
<name>A0A1W1H898_9BACT</name>
<evidence type="ECO:0000313" key="3">
    <source>
        <dbReference type="Proteomes" id="UP000191931"/>
    </source>
</evidence>
<dbReference type="OrthoDB" id="9775208at2"/>
<evidence type="ECO:0000259" key="1">
    <source>
        <dbReference type="Pfam" id="PF00534"/>
    </source>
</evidence>
<protein>
    <submittedName>
        <fullName evidence="2">Putative Glycosyl transferase group 1</fullName>
    </submittedName>
</protein>
<keyword evidence="2" id="KW-0808">Transferase</keyword>
<proteinExistence type="predicted"/>
<gene>
    <name evidence="2" type="ORF">MTBBW1_1470005</name>
</gene>
<dbReference type="Gene3D" id="3.40.50.2000">
    <property type="entry name" value="Glycogen Phosphorylase B"/>
    <property type="match status" value="2"/>
</dbReference>